<proteinExistence type="predicted"/>
<evidence type="ECO:0000313" key="1">
    <source>
        <dbReference type="EMBL" id="MBD4338471.1"/>
    </source>
</evidence>
<dbReference type="EMBL" id="JAABFR010001515">
    <property type="protein sequence ID" value="MBD4338471.1"/>
    <property type="molecule type" value="Genomic_DNA"/>
</dbReference>
<comment type="caution">
    <text evidence="1">The sequence shown here is derived from an EMBL/GenBank/DDBJ whole genome shotgun (WGS) entry which is preliminary data.</text>
</comment>
<sequence length="83" mass="9624">VKEQLSELRASKAEAEKYRYTIDTEDIAAWKQVAGNIVVPEENYFTADLKKLVERLSTGNLTVEAFTQEANRYFEMVYQERGE</sequence>
<dbReference type="AlphaFoldDB" id="A0A8I0L8X0"/>
<feature type="non-terminal residue" evidence="1">
    <location>
        <position position="1"/>
    </location>
</feature>
<protein>
    <submittedName>
        <fullName evidence="1">Uncharacterized protein</fullName>
    </submittedName>
</protein>
<dbReference type="Proteomes" id="UP000653002">
    <property type="component" value="Unassembled WGS sequence"/>
</dbReference>
<organism evidence="1 2">
    <name type="scientific">Xanthomonas citri pv. citri</name>
    <dbReference type="NCBI Taxonomy" id="611301"/>
    <lineage>
        <taxon>Bacteria</taxon>
        <taxon>Pseudomonadati</taxon>
        <taxon>Pseudomonadota</taxon>
        <taxon>Gammaproteobacteria</taxon>
        <taxon>Lysobacterales</taxon>
        <taxon>Lysobacteraceae</taxon>
        <taxon>Xanthomonas</taxon>
    </lineage>
</organism>
<evidence type="ECO:0000313" key="2">
    <source>
        <dbReference type="Proteomes" id="UP000653002"/>
    </source>
</evidence>
<name>A0A8I0L8X0_XANCI</name>
<gene>
    <name evidence="1" type="ORF">GUH15_20935</name>
</gene>
<accession>A0A8I0L8X0</accession>
<reference evidence="1" key="1">
    <citation type="submission" date="2020-01" db="EMBL/GenBank/DDBJ databases">
        <authorList>
            <person name="Richard D."/>
        </authorList>
    </citation>
    <scope>NUCLEOTIDE SEQUENCE</scope>
    <source>
        <strain evidence="1">JP541</strain>
    </source>
</reference>